<comment type="caution">
    <text evidence="2">The sequence shown here is derived from an EMBL/GenBank/DDBJ whole genome shotgun (WGS) entry which is preliminary data.</text>
</comment>
<gene>
    <name evidence="2" type="ORF">ACFPN9_18585</name>
</gene>
<dbReference type="Pfam" id="PF13302">
    <property type="entry name" value="Acetyltransf_3"/>
    <property type="match status" value="1"/>
</dbReference>
<reference evidence="3" key="1">
    <citation type="journal article" date="2019" name="Int. J. Syst. Evol. Microbiol.">
        <title>The Global Catalogue of Microorganisms (GCM) 10K type strain sequencing project: providing services to taxonomists for standard genome sequencing and annotation.</title>
        <authorList>
            <consortium name="The Broad Institute Genomics Platform"/>
            <consortium name="The Broad Institute Genome Sequencing Center for Infectious Disease"/>
            <person name="Wu L."/>
            <person name="Ma J."/>
        </authorList>
    </citation>
    <scope>NUCLEOTIDE SEQUENCE [LARGE SCALE GENOMIC DNA]</scope>
    <source>
        <strain evidence="3">CCUG 43117</strain>
    </source>
</reference>
<name>A0ABW0P4N1_9HYPH</name>
<dbReference type="InterPro" id="IPR016181">
    <property type="entry name" value="Acyl_CoA_acyltransferase"/>
</dbReference>
<evidence type="ECO:0000259" key="1">
    <source>
        <dbReference type="PROSITE" id="PS51186"/>
    </source>
</evidence>
<dbReference type="EMBL" id="JBHSLU010000063">
    <property type="protein sequence ID" value="MFC5507251.1"/>
    <property type="molecule type" value="Genomic_DNA"/>
</dbReference>
<keyword evidence="2" id="KW-0808">Transferase</keyword>
<dbReference type="InterPro" id="IPR000182">
    <property type="entry name" value="GNAT_dom"/>
</dbReference>
<dbReference type="PROSITE" id="PS51186">
    <property type="entry name" value="GNAT"/>
    <property type="match status" value="1"/>
</dbReference>
<dbReference type="SUPFAM" id="SSF55729">
    <property type="entry name" value="Acyl-CoA N-acyltransferases (Nat)"/>
    <property type="match status" value="1"/>
</dbReference>
<dbReference type="InterPro" id="IPR051531">
    <property type="entry name" value="N-acetyltransferase"/>
</dbReference>
<sequence length="170" mass="18783">MLDTERLRLRPPQADDLDALHAWRSDPAVVRFVGGRTLDREEAWQRLLRIAGHWSLFGHGLFMVEEKASGAVIGEVGLFYGRRDLGPDFDAAPEIGWILAAAAHGRGYASEAARAAQGWFAATQGDRRCVCMIDPAHEASFRVASKLGYKSYRSTDYHGSSVTLLERLPA</sequence>
<accession>A0ABW0P4N1</accession>
<evidence type="ECO:0000313" key="3">
    <source>
        <dbReference type="Proteomes" id="UP001596060"/>
    </source>
</evidence>
<dbReference type="RefSeq" id="WP_197426496.1">
    <property type="nucleotide sequence ID" value="NZ_JBHSLU010000063.1"/>
</dbReference>
<proteinExistence type="predicted"/>
<dbReference type="PANTHER" id="PTHR43792:SF1">
    <property type="entry name" value="N-ACETYLTRANSFERASE DOMAIN-CONTAINING PROTEIN"/>
    <property type="match status" value="1"/>
</dbReference>
<protein>
    <submittedName>
        <fullName evidence="2">GNAT family N-acetyltransferase</fullName>
        <ecNumber evidence="2">2.3.-.-</ecNumber>
    </submittedName>
</protein>
<dbReference type="PANTHER" id="PTHR43792">
    <property type="entry name" value="GNAT FAMILY, PUTATIVE (AFU_ORTHOLOGUE AFUA_3G00765)-RELATED-RELATED"/>
    <property type="match status" value="1"/>
</dbReference>
<keyword evidence="3" id="KW-1185">Reference proteome</keyword>
<evidence type="ECO:0000313" key="2">
    <source>
        <dbReference type="EMBL" id="MFC5507251.1"/>
    </source>
</evidence>
<dbReference type="GO" id="GO:0016746">
    <property type="term" value="F:acyltransferase activity"/>
    <property type="evidence" value="ECO:0007669"/>
    <property type="project" value="UniProtKB-KW"/>
</dbReference>
<organism evidence="2 3">
    <name type="scientific">Bosea massiliensis</name>
    <dbReference type="NCBI Taxonomy" id="151419"/>
    <lineage>
        <taxon>Bacteria</taxon>
        <taxon>Pseudomonadati</taxon>
        <taxon>Pseudomonadota</taxon>
        <taxon>Alphaproteobacteria</taxon>
        <taxon>Hyphomicrobiales</taxon>
        <taxon>Boseaceae</taxon>
        <taxon>Bosea</taxon>
    </lineage>
</organism>
<dbReference type="Gene3D" id="3.40.630.30">
    <property type="match status" value="1"/>
</dbReference>
<dbReference type="Proteomes" id="UP001596060">
    <property type="component" value="Unassembled WGS sequence"/>
</dbReference>
<dbReference type="EC" id="2.3.-.-" evidence="2"/>
<feature type="domain" description="N-acetyltransferase" evidence="1">
    <location>
        <begin position="7"/>
        <end position="170"/>
    </location>
</feature>
<keyword evidence="2" id="KW-0012">Acyltransferase</keyword>